<keyword evidence="2" id="KW-0808">Transferase</keyword>
<dbReference type="InterPro" id="IPR006083">
    <property type="entry name" value="PRK/URK"/>
</dbReference>
<dbReference type="Gene3D" id="3.30.980.10">
    <property type="entry name" value="Threonyl-trna Synthetase, Chain A, domain 2"/>
    <property type="match status" value="1"/>
</dbReference>
<dbReference type="RefSeq" id="WP_114641504.1">
    <property type="nucleotide sequence ID" value="NZ_JAACIO010000004.1"/>
</dbReference>
<dbReference type="SUPFAM" id="SSF52540">
    <property type="entry name" value="P-loop containing nucleoside triphosphate hydrolases"/>
    <property type="match status" value="1"/>
</dbReference>
<keyword evidence="3" id="KW-1185">Reference proteome</keyword>
<proteinExistence type="predicted"/>
<evidence type="ECO:0000313" key="3">
    <source>
        <dbReference type="Proteomes" id="UP000263486"/>
    </source>
</evidence>
<dbReference type="SUPFAM" id="SSF55186">
    <property type="entry name" value="ThrRS/AlaRS common domain"/>
    <property type="match status" value="1"/>
</dbReference>
<sequence>MNIKYFSTLKFIFIKAVNDLFPNSKVKILFSLNNGVLAEIIGERSVTEEDVQLIKEMMSKIIHSDITIKRQDMKSCKFTKKSCFDHREDIARLVEYSPDHDISLYEMDGFYDFFHNGLFSSTGYINLFDVLKYGDDNGIILKAPLREGEYTLPKTVDHPKLAKIFCESERWGEILDIPDVGALNKISLEGDIGELIRVNEALHEKKLAYIADEITSCKDIKLVTVAGPSSSGKTTFTKRLAIQLKANGVKPVVVSLDNYYRGRKYIPLDESGEKDFESIDGLDLNLLNEHLVKLTAGEEVEIPIYNFHTGQRENKGVRTKLSENGLLLIEGIHGLNEKLTSHIEKKHKFKIYISCLTALNIDDHNRIPTSEVRKLRRIVRDSLSRGTSAHGTLDMWDSIRKGEGKNIFPYQEEADAIFNSNLIYELGVLKRYATKELKKIDSSSKHYGEAIRLIKFLSYFREIDKELVPDNSILKEFIGGSYFYKY</sequence>
<protein>
    <submittedName>
        <fullName evidence="2">Nucleoside kinase</fullName>
    </submittedName>
</protein>
<accession>A0ABX9KJU1</accession>
<dbReference type="PANTHER" id="PTHR10285">
    <property type="entry name" value="URIDINE KINASE"/>
    <property type="match status" value="1"/>
</dbReference>
<organism evidence="2 3">
    <name type="scientific">Psychrilyobacter piezotolerans</name>
    <dbReference type="NCBI Taxonomy" id="2293438"/>
    <lineage>
        <taxon>Bacteria</taxon>
        <taxon>Fusobacteriati</taxon>
        <taxon>Fusobacteriota</taxon>
        <taxon>Fusobacteriia</taxon>
        <taxon>Fusobacteriales</taxon>
        <taxon>Fusobacteriaceae</taxon>
        <taxon>Psychrilyobacter</taxon>
    </lineage>
</organism>
<dbReference type="InterPro" id="IPR018163">
    <property type="entry name" value="Thr/Ala-tRNA-synth_IIc_edit"/>
</dbReference>
<dbReference type="Proteomes" id="UP000263486">
    <property type="component" value="Unassembled WGS sequence"/>
</dbReference>
<evidence type="ECO:0000313" key="2">
    <source>
        <dbReference type="EMBL" id="REI42463.1"/>
    </source>
</evidence>
<dbReference type="EMBL" id="QUAJ01000004">
    <property type="protein sequence ID" value="REI42463.1"/>
    <property type="molecule type" value="Genomic_DNA"/>
</dbReference>
<feature type="domain" description="Phosphoribulokinase/uridine kinase" evidence="1">
    <location>
        <begin position="223"/>
        <end position="420"/>
    </location>
</feature>
<comment type="caution">
    <text evidence="2">The sequence shown here is derived from an EMBL/GenBank/DDBJ whole genome shotgun (WGS) entry which is preliminary data.</text>
</comment>
<dbReference type="Pfam" id="PF00485">
    <property type="entry name" value="PRK"/>
    <property type="match status" value="1"/>
</dbReference>
<keyword evidence="2" id="KW-0418">Kinase</keyword>
<gene>
    <name evidence="2" type="ORF">DYH56_03660</name>
</gene>
<reference evidence="2 3" key="1">
    <citation type="submission" date="2018-08" db="EMBL/GenBank/DDBJ databases">
        <title>Draft genome sequence of Psychrilyobacter sp. strain SD5 isolated from Black Sea water.</title>
        <authorList>
            <person name="Yadav S."/>
            <person name="Villanueva L."/>
            <person name="Damste J.S.S."/>
        </authorList>
    </citation>
    <scope>NUCLEOTIDE SEQUENCE [LARGE SCALE GENOMIC DNA]</scope>
    <source>
        <strain evidence="2 3">SD5</strain>
    </source>
</reference>
<dbReference type="Gene3D" id="3.40.50.300">
    <property type="entry name" value="P-loop containing nucleotide triphosphate hydrolases"/>
    <property type="match status" value="1"/>
</dbReference>
<dbReference type="GO" id="GO:0016301">
    <property type="term" value="F:kinase activity"/>
    <property type="evidence" value="ECO:0007669"/>
    <property type="project" value="UniProtKB-KW"/>
</dbReference>
<name>A0ABX9KJU1_9FUSO</name>
<evidence type="ECO:0000259" key="1">
    <source>
        <dbReference type="Pfam" id="PF00485"/>
    </source>
</evidence>
<dbReference type="InterPro" id="IPR027417">
    <property type="entry name" value="P-loop_NTPase"/>
</dbReference>
<dbReference type="CDD" id="cd02028">
    <property type="entry name" value="UMPK_like"/>
    <property type="match status" value="1"/>
</dbReference>
<dbReference type="PRINTS" id="PR00988">
    <property type="entry name" value="URIDINKINASE"/>
</dbReference>